<dbReference type="SUPFAM" id="SSF141571">
    <property type="entry name" value="Pentapeptide repeat-like"/>
    <property type="match status" value="1"/>
</dbReference>
<comment type="caution">
    <text evidence="3">The sequence shown here is derived from an EMBL/GenBank/DDBJ whole genome shotgun (WGS) entry which is preliminary data.</text>
</comment>
<keyword evidence="2" id="KW-0732">Signal</keyword>
<feature type="chain" id="PRO_5047498585" evidence="2">
    <location>
        <begin position="24"/>
        <end position="151"/>
    </location>
</feature>
<dbReference type="InterPro" id="IPR051082">
    <property type="entry name" value="Pentapeptide-BTB/POZ_domain"/>
</dbReference>
<organism evidence="3 4">
    <name type="scientific">Floridaenema evergladense BLCC-F167</name>
    <dbReference type="NCBI Taxonomy" id="3153639"/>
    <lineage>
        <taxon>Bacteria</taxon>
        <taxon>Bacillati</taxon>
        <taxon>Cyanobacteriota</taxon>
        <taxon>Cyanophyceae</taxon>
        <taxon>Oscillatoriophycideae</taxon>
        <taxon>Aerosakkonematales</taxon>
        <taxon>Aerosakkonemataceae</taxon>
        <taxon>Floridanema</taxon>
        <taxon>Floridanema evergladense</taxon>
    </lineage>
</organism>
<accession>A0ABV4WN30</accession>
<dbReference type="EMBL" id="JBHFNT010000156">
    <property type="protein sequence ID" value="MFB2836500.1"/>
    <property type="molecule type" value="Genomic_DNA"/>
</dbReference>
<evidence type="ECO:0000256" key="2">
    <source>
        <dbReference type="SAM" id="SignalP"/>
    </source>
</evidence>
<dbReference type="PANTHER" id="PTHR14136:SF17">
    <property type="entry name" value="BTB_POZ DOMAIN-CONTAINING PROTEIN KCTD9"/>
    <property type="match status" value="1"/>
</dbReference>
<dbReference type="InterPro" id="IPR001646">
    <property type="entry name" value="5peptide_repeat"/>
</dbReference>
<gene>
    <name evidence="3" type="ORF">ACE1CA_18365</name>
</gene>
<name>A0ABV4WN30_9CYAN</name>
<feature type="compositionally biased region" description="Polar residues" evidence="1">
    <location>
        <begin position="117"/>
        <end position="128"/>
    </location>
</feature>
<proteinExistence type="predicted"/>
<evidence type="ECO:0000256" key="1">
    <source>
        <dbReference type="SAM" id="MobiDB-lite"/>
    </source>
</evidence>
<feature type="signal peptide" evidence="2">
    <location>
        <begin position="1"/>
        <end position="23"/>
    </location>
</feature>
<dbReference type="Pfam" id="PF00805">
    <property type="entry name" value="Pentapeptide"/>
    <property type="match status" value="1"/>
</dbReference>
<keyword evidence="4" id="KW-1185">Reference proteome</keyword>
<dbReference type="Proteomes" id="UP001576780">
    <property type="component" value="Unassembled WGS sequence"/>
</dbReference>
<dbReference type="RefSeq" id="WP_413278882.1">
    <property type="nucleotide sequence ID" value="NZ_JBHFNT010000156.1"/>
</dbReference>
<sequence length="151" mass="15454">MKPLFIVITTSLPLCLAVFPASAGNPEHLKQLINTNVCQGCDLSGVDLKNANLSGADLSGANLNGADLSGANLNGANLSNADLTNANLMGVNLKATNLTNVIGLPAGILIPDEERSNNTQNNTGSITPGYQHYTPPESNVPRSTGSGGGTR</sequence>
<reference evidence="3 4" key="1">
    <citation type="submission" date="2024-09" db="EMBL/GenBank/DDBJ databases">
        <title>Floridaenema gen nov. (Aerosakkonemataceae, Aerosakkonematales ord. nov., Cyanobacteria) from benthic tropical and subtropical fresh waters, with the description of four new species.</title>
        <authorList>
            <person name="Moretto J.A."/>
            <person name="Berthold D.E."/>
            <person name="Lefler F.W."/>
            <person name="Huang I.-S."/>
            <person name="Laughinghouse H. IV."/>
        </authorList>
    </citation>
    <scope>NUCLEOTIDE SEQUENCE [LARGE SCALE GENOMIC DNA]</scope>
    <source>
        <strain evidence="3 4">BLCC-F167</strain>
    </source>
</reference>
<protein>
    <submittedName>
        <fullName evidence="3">Pentapeptide repeat-containing protein</fullName>
    </submittedName>
</protein>
<evidence type="ECO:0000313" key="3">
    <source>
        <dbReference type="EMBL" id="MFB2836500.1"/>
    </source>
</evidence>
<evidence type="ECO:0000313" key="4">
    <source>
        <dbReference type="Proteomes" id="UP001576780"/>
    </source>
</evidence>
<feature type="region of interest" description="Disordered" evidence="1">
    <location>
        <begin position="112"/>
        <end position="151"/>
    </location>
</feature>
<dbReference type="PANTHER" id="PTHR14136">
    <property type="entry name" value="BTB_POZ DOMAIN-CONTAINING PROTEIN KCTD9"/>
    <property type="match status" value="1"/>
</dbReference>
<dbReference type="Gene3D" id="2.160.20.80">
    <property type="entry name" value="E3 ubiquitin-protein ligase SopA"/>
    <property type="match status" value="1"/>
</dbReference>